<dbReference type="Proteomes" id="UP000050791">
    <property type="component" value="Unassembled WGS sequence"/>
</dbReference>
<sequence length="517" mass="57816">MDDKRPGTGHVNTKYKYIVLLMIMTVTLYLSIELCLFTSDQYVFYNAVTEQGLPYLTRQERHKYANLSVDDKIKLRAAQRKAATLESTTNAVRITLGLISMYSTLWRILHITTVSLIVTFNLSVWILLLAGFFEAFFGGGLLSIYAQVAAVVVDIIRISHAKKDLTVTTEKISHDTWIWFTVFESIALLCSSSGSPIGGTLIYQFGFNAVIITGAILFVPSFIILCIFPETNNTYGSPINVEDNKEENSTHNNKDNDSNEAHTIEIQPEWKEKFIMRIKSVGHLDPILIVIIIIIVLLAIGAMADLHYIVIYLMGSPFLWNPQQVGIYIGLSDFISSVLGITYTIIVVKIRERKSMKQKLVTNGNHTSQEEHKNDKSRIVFLRNMRLLIFTLAGTLLLMIINKIMMGLAHQFTQQTASTIAYMAAIPRLSKSFISPVARSMFALCTPPNNQGMIQSFGGFVARIGFVISFISLPAVYAVTVTIFPPIVFLVVSGILVLTIIIDLSLLPLLKTSKVYH</sequence>
<evidence type="ECO:0000256" key="6">
    <source>
        <dbReference type="SAM" id="Phobius"/>
    </source>
</evidence>
<feature type="transmembrane region" description="Helical" evidence="6">
    <location>
        <begin position="15"/>
        <end position="37"/>
    </location>
</feature>
<organism evidence="7 8">
    <name type="scientific">Schistosoma mattheei</name>
    <dbReference type="NCBI Taxonomy" id="31246"/>
    <lineage>
        <taxon>Eukaryota</taxon>
        <taxon>Metazoa</taxon>
        <taxon>Spiralia</taxon>
        <taxon>Lophotrochozoa</taxon>
        <taxon>Platyhelminthes</taxon>
        <taxon>Trematoda</taxon>
        <taxon>Digenea</taxon>
        <taxon>Strigeidida</taxon>
        <taxon>Schistosomatoidea</taxon>
        <taxon>Schistosomatidae</taxon>
        <taxon>Schistosoma</taxon>
    </lineage>
</organism>
<protein>
    <submittedName>
        <fullName evidence="8">Uncharacterized protein</fullName>
    </submittedName>
</protein>
<feature type="transmembrane region" description="Helical" evidence="6">
    <location>
        <begin position="487"/>
        <end position="510"/>
    </location>
</feature>
<dbReference type="GO" id="GO:0016020">
    <property type="term" value="C:membrane"/>
    <property type="evidence" value="ECO:0007669"/>
    <property type="project" value="UniProtKB-SubCell"/>
</dbReference>
<keyword evidence="3 6" id="KW-1133">Transmembrane helix</keyword>
<feature type="transmembrane region" description="Helical" evidence="6">
    <location>
        <begin position="387"/>
        <end position="406"/>
    </location>
</feature>
<feature type="transmembrane region" description="Helical" evidence="6">
    <location>
        <begin position="108"/>
        <end position="130"/>
    </location>
</feature>
<feature type="transmembrane region" description="Helical" evidence="6">
    <location>
        <begin position="325"/>
        <end position="348"/>
    </location>
</feature>
<comment type="subcellular location">
    <subcellularLocation>
        <location evidence="1">Membrane</location>
        <topology evidence="1">Multi-pass membrane protein</topology>
    </subcellularLocation>
</comment>
<evidence type="ECO:0000256" key="3">
    <source>
        <dbReference type="ARBA" id="ARBA00022989"/>
    </source>
</evidence>
<dbReference type="PANTHER" id="PTHR23507">
    <property type="entry name" value="ZGC:174356"/>
    <property type="match status" value="1"/>
</dbReference>
<dbReference type="SUPFAM" id="SSF103473">
    <property type="entry name" value="MFS general substrate transporter"/>
    <property type="match status" value="1"/>
</dbReference>
<proteinExistence type="predicted"/>
<evidence type="ECO:0000256" key="2">
    <source>
        <dbReference type="ARBA" id="ARBA00022692"/>
    </source>
</evidence>
<dbReference type="WBParaSite" id="SMTH1_13540.1">
    <property type="protein sequence ID" value="SMTH1_13540.1"/>
    <property type="gene ID" value="SMTH1_13540"/>
</dbReference>
<name>A0AA85AVG7_9TREM</name>
<keyword evidence="2 6" id="KW-0812">Transmembrane</keyword>
<evidence type="ECO:0000313" key="8">
    <source>
        <dbReference type="WBParaSite" id="SMTH1_13540.1"/>
    </source>
</evidence>
<feature type="compositionally biased region" description="Basic and acidic residues" evidence="5">
    <location>
        <begin position="242"/>
        <end position="262"/>
    </location>
</feature>
<evidence type="ECO:0000256" key="5">
    <source>
        <dbReference type="SAM" id="MobiDB-lite"/>
    </source>
</evidence>
<feature type="transmembrane region" description="Helical" evidence="6">
    <location>
        <begin position="201"/>
        <end position="228"/>
    </location>
</feature>
<dbReference type="AlphaFoldDB" id="A0AA85AVG7"/>
<evidence type="ECO:0000256" key="4">
    <source>
        <dbReference type="ARBA" id="ARBA00023136"/>
    </source>
</evidence>
<evidence type="ECO:0000256" key="1">
    <source>
        <dbReference type="ARBA" id="ARBA00004141"/>
    </source>
</evidence>
<dbReference type="GO" id="GO:0022857">
    <property type="term" value="F:transmembrane transporter activity"/>
    <property type="evidence" value="ECO:0007669"/>
    <property type="project" value="TreeGrafter"/>
</dbReference>
<reference evidence="8" key="1">
    <citation type="submission" date="2023-11" db="UniProtKB">
        <authorList>
            <consortium name="WormBaseParasite"/>
        </authorList>
    </citation>
    <scope>IDENTIFICATION</scope>
</reference>
<feature type="transmembrane region" description="Helical" evidence="6">
    <location>
        <begin position="287"/>
        <end position="313"/>
    </location>
</feature>
<dbReference type="Gene3D" id="1.20.1250.20">
    <property type="entry name" value="MFS general substrate transporter like domains"/>
    <property type="match status" value="1"/>
</dbReference>
<feature type="transmembrane region" description="Helical" evidence="6">
    <location>
        <begin position="136"/>
        <end position="156"/>
    </location>
</feature>
<dbReference type="InterPro" id="IPR036259">
    <property type="entry name" value="MFS_trans_sf"/>
</dbReference>
<evidence type="ECO:0000313" key="7">
    <source>
        <dbReference type="Proteomes" id="UP000050791"/>
    </source>
</evidence>
<keyword evidence="4 6" id="KW-0472">Membrane</keyword>
<feature type="transmembrane region" description="Helical" evidence="6">
    <location>
        <begin position="177"/>
        <end position="195"/>
    </location>
</feature>
<accession>A0AA85AVG7</accession>
<feature type="region of interest" description="Disordered" evidence="5">
    <location>
        <begin position="238"/>
        <end position="262"/>
    </location>
</feature>
<feature type="transmembrane region" description="Helical" evidence="6">
    <location>
        <begin position="460"/>
        <end position="481"/>
    </location>
</feature>
<dbReference type="PANTHER" id="PTHR23507:SF1">
    <property type="entry name" value="FI18259P1-RELATED"/>
    <property type="match status" value="1"/>
</dbReference>